<dbReference type="Pfam" id="PF03860">
    <property type="entry name" value="Csp"/>
    <property type="match status" value="1"/>
</dbReference>
<evidence type="ECO:0000313" key="2">
    <source>
        <dbReference type="Proteomes" id="UP001500620"/>
    </source>
</evidence>
<dbReference type="PANTHER" id="PTHR37310:SF1">
    <property type="entry name" value="CYTOPLASMIC PROTEIN"/>
    <property type="match status" value="1"/>
</dbReference>
<name>A0ABP8DE73_9ACTN</name>
<dbReference type="EMBL" id="BAABAT010000016">
    <property type="protein sequence ID" value="GAA4253807.1"/>
    <property type="molecule type" value="Genomic_DNA"/>
</dbReference>
<protein>
    <submittedName>
        <fullName evidence="1">Four-helix bundle copper-binding protein</fullName>
    </submittedName>
</protein>
<dbReference type="PANTHER" id="PTHR37310">
    <property type="entry name" value="CYTOPLASMIC PROTEIN-RELATED"/>
    <property type="match status" value="1"/>
</dbReference>
<accession>A0ABP8DE73</accession>
<reference evidence="2" key="1">
    <citation type="journal article" date="2019" name="Int. J. Syst. Evol. Microbiol.">
        <title>The Global Catalogue of Microorganisms (GCM) 10K type strain sequencing project: providing services to taxonomists for standard genome sequencing and annotation.</title>
        <authorList>
            <consortium name="The Broad Institute Genomics Platform"/>
            <consortium name="The Broad Institute Genome Sequencing Center for Infectious Disease"/>
            <person name="Wu L."/>
            <person name="Ma J."/>
        </authorList>
    </citation>
    <scope>NUCLEOTIDE SEQUENCE [LARGE SCALE GENOMIC DNA]</scope>
    <source>
        <strain evidence="2">JCM 17441</strain>
    </source>
</reference>
<sequence>MPRTRQLLDTLSVSFRPQVSSERLAAAIDAMLECEEAVTACAAAMVGEDDVRELHDAIIRDLNCSDTVATTRRLISRGSDAALLSAQLEACVIACEHSAELCAEHANHHEHCRICSQATLRCAEACRQILHRLHG</sequence>
<dbReference type="InterPro" id="IPR005560">
    <property type="entry name" value="Csp_YhjQ"/>
</dbReference>
<dbReference type="Gene3D" id="1.20.1270.360">
    <property type="match status" value="1"/>
</dbReference>
<keyword evidence="2" id="KW-1185">Reference proteome</keyword>
<dbReference type="Proteomes" id="UP001500620">
    <property type="component" value="Unassembled WGS sequence"/>
</dbReference>
<proteinExistence type="predicted"/>
<organism evidence="1 2">
    <name type="scientific">Dactylosporangium darangshiense</name>
    <dbReference type="NCBI Taxonomy" id="579108"/>
    <lineage>
        <taxon>Bacteria</taxon>
        <taxon>Bacillati</taxon>
        <taxon>Actinomycetota</taxon>
        <taxon>Actinomycetes</taxon>
        <taxon>Micromonosporales</taxon>
        <taxon>Micromonosporaceae</taxon>
        <taxon>Dactylosporangium</taxon>
    </lineage>
</organism>
<evidence type="ECO:0000313" key="1">
    <source>
        <dbReference type="EMBL" id="GAA4253807.1"/>
    </source>
</evidence>
<gene>
    <name evidence="1" type="ORF">GCM10022255_056060</name>
</gene>
<comment type="caution">
    <text evidence="1">The sequence shown here is derived from an EMBL/GenBank/DDBJ whole genome shotgun (WGS) entry which is preliminary data.</text>
</comment>